<feature type="domain" description="C2H2-type" evidence="10">
    <location>
        <begin position="5"/>
        <end position="34"/>
    </location>
</feature>
<dbReference type="GO" id="GO:0008270">
    <property type="term" value="F:zinc ion binding"/>
    <property type="evidence" value="ECO:0007669"/>
    <property type="project" value="UniProtKB-KW"/>
</dbReference>
<feature type="domain" description="C2H2-type" evidence="10">
    <location>
        <begin position="117"/>
        <end position="140"/>
    </location>
</feature>
<dbReference type="Pfam" id="PF12874">
    <property type="entry name" value="zf-met"/>
    <property type="match status" value="1"/>
</dbReference>
<keyword evidence="7" id="KW-0804">Transcription</keyword>
<dbReference type="InterPro" id="IPR050636">
    <property type="entry name" value="C2H2-ZF_domain-containing"/>
</dbReference>
<dbReference type="EMBL" id="MU155563">
    <property type="protein sequence ID" value="KAF9472214.1"/>
    <property type="molecule type" value="Genomic_DNA"/>
</dbReference>
<dbReference type="AlphaFoldDB" id="A0A9P5YPA1"/>
<gene>
    <name evidence="11" type="ORF">BDN70DRAFT_818979</name>
</gene>
<dbReference type="SUPFAM" id="SSF57667">
    <property type="entry name" value="beta-beta-alpha zinc fingers"/>
    <property type="match status" value="3"/>
</dbReference>
<name>A0A9P5YPA1_9AGAR</name>
<accession>A0A9P5YPA1</accession>
<keyword evidence="3" id="KW-0677">Repeat</keyword>
<dbReference type="PANTHER" id="PTHR47772">
    <property type="entry name" value="ZINC FINGER PROTEIN 200"/>
    <property type="match status" value="1"/>
</dbReference>
<evidence type="ECO:0000256" key="5">
    <source>
        <dbReference type="ARBA" id="ARBA00022833"/>
    </source>
</evidence>
<dbReference type="GO" id="GO:0005634">
    <property type="term" value="C:nucleus"/>
    <property type="evidence" value="ECO:0007669"/>
    <property type="project" value="UniProtKB-SubCell"/>
</dbReference>
<evidence type="ECO:0000256" key="1">
    <source>
        <dbReference type="ARBA" id="ARBA00004123"/>
    </source>
</evidence>
<sequence>MPVDHFCLTCSKTFASVNGLKSHARATRHTANPHFCEDCDVSFSSADAMESVRRSDEDEEGAYCDGCERQFGNKRDLNKHLLASPKHNWCFDCSRDFASENSLSQHQNSLAHKNRNFKCPNCERDFKLMSGLVQHLESRTCGSA</sequence>
<keyword evidence="12" id="KW-1185">Reference proteome</keyword>
<evidence type="ECO:0000256" key="2">
    <source>
        <dbReference type="ARBA" id="ARBA00022723"/>
    </source>
</evidence>
<dbReference type="PROSITE" id="PS50157">
    <property type="entry name" value="ZINC_FINGER_C2H2_2"/>
    <property type="match status" value="3"/>
</dbReference>
<feature type="domain" description="C2H2-type" evidence="10">
    <location>
        <begin position="88"/>
        <end position="117"/>
    </location>
</feature>
<evidence type="ECO:0000313" key="12">
    <source>
        <dbReference type="Proteomes" id="UP000807469"/>
    </source>
</evidence>
<dbReference type="SMART" id="SM00355">
    <property type="entry name" value="ZnF_C2H2"/>
    <property type="match status" value="4"/>
</dbReference>
<evidence type="ECO:0000256" key="9">
    <source>
        <dbReference type="PROSITE-ProRule" id="PRU00042"/>
    </source>
</evidence>
<evidence type="ECO:0000259" key="10">
    <source>
        <dbReference type="PROSITE" id="PS50157"/>
    </source>
</evidence>
<dbReference type="PROSITE" id="PS00028">
    <property type="entry name" value="ZINC_FINGER_C2H2_1"/>
    <property type="match status" value="2"/>
</dbReference>
<evidence type="ECO:0000256" key="6">
    <source>
        <dbReference type="ARBA" id="ARBA00023015"/>
    </source>
</evidence>
<evidence type="ECO:0000256" key="7">
    <source>
        <dbReference type="ARBA" id="ARBA00023163"/>
    </source>
</evidence>
<dbReference type="OrthoDB" id="6077919at2759"/>
<comment type="caution">
    <text evidence="11">The sequence shown here is derived from an EMBL/GenBank/DDBJ whole genome shotgun (WGS) entry which is preliminary data.</text>
</comment>
<dbReference type="PANTHER" id="PTHR47772:SF13">
    <property type="entry name" value="GASTRULA ZINC FINGER PROTEIN XLCGF49.1-LIKE-RELATED"/>
    <property type="match status" value="1"/>
</dbReference>
<dbReference type="Proteomes" id="UP000807469">
    <property type="component" value="Unassembled WGS sequence"/>
</dbReference>
<keyword evidence="2" id="KW-0479">Metal-binding</keyword>
<reference evidence="11" key="1">
    <citation type="submission" date="2020-11" db="EMBL/GenBank/DDBJ databases">
        <authorList>
            <consortium name="DOE Joint Genome Institute"/>
            <person name="Ahrendt S."/>
            <person name="Riley R."/>
            <person name="Andreopoulos W."/>
            <person name="Labutti K."/>
            <person name="Pangilinan J."/>
            <person name="Ruiz-Duenas F.J."/>
            <person name="Barrasa J.M."/>
            <person name="Sanchez-Garcia M."/>
            <person name="Camarero S."/>
            <person name="Miyauchi S."/>
            <person name="Serrano A."/>
            <person name="Linde D."/>
            <person name="Babiker R."/>
            <person name="Drula E."/>
            <person name="Ayuso-Fernandez I."/>
            <person name="Pacheco R."/>
            <person name="Padilla G."/>
            <person name="Ferreira P."/>
            <person name="Barriuso J."/>
            <person name="Kellner H."/>
            <person name="Castanera R."/>
            <person name="Alfaro M."/>
            <person name="Ramirez L."/>
            <person name="Pisabarro A.G."/>
            <person name="Kuo A."/>
            <person name="Tritt A."/>
            <person name="Lipzen A."/>
            <person name="He G."/>
            <person name="Yan M."/>
            <person name="Ng V."/>
            <person name="Cullen D."/>
            <person name="Martin F."/>
            <person name="Rosso M.-N."/>
            <person name="Henrissat B."/>
            <person name="Hibbett D."/>
            <person name="Martinez A.T."/>
            <person name="Grigoriev I.V."/>
        </authorList>
    </citation>
    <scope>NUCLEOTIDE SEQUENCE</scope>
    <source>
        <strain evidence="11">CIRM-BRFM 674</strain>
    </source>
</reference>
<keyword evidence="5" id="KW-0862">Zinc</keyword>
<dbReference type="Gene3D" id="3.30.160.60">
    <property type="entry name" value="Classic Zinc Finger"/>
    <property type="match status" value="2"/>
</dbReference>
<organism evidence="11 12">
    <name type="scientific">Pholiota conissans</name>
    <dbReference type="NCBI Taxonomy" id="109636"/>
    <lineage>
        <taxon>Eukaryota</taxon>
        <taxon>Fungi</taxon>
        <taxon>Dikarya</taxon>
        <taxon>Basidiomycota</taxon>
        <taxon>Agaricomycotina</taxon>
        <taxon>Agaricomycetes</taxon>
        <taxon>Agaricomycetidae</taxon>
        <taxon>Agaricales</taxon>
        <taxon>Agaricineae</taxon>
        <taxon>Strophariaceae</taxon>
        <taxon>Pholiota</taxon>
    </lineage>
</organism>
<dbReference type="Pfam" id="PF12171">
    <property type="entry name" value="zf-C2H2_jaz"/>
    <property type="match status" value="1"/>
</dbReference>
<keyword evidence="4 9" id="KW-0863">Zinc-finger</keyword>
<dbReference type="InterPro" id="IPR036236">
    <property type="entry name" value="Znf_C2H2_sf"/>
</dbReference>
<evidence type="ECO:0000256" key="3">
    <source>
        <dbReference type="ARBA" id="ARBA00022737"/>
    </source>
</evidence>
<keyword evidence="6" id="KW-0805">Transcription regulation</keyword>
<evidence type="ECO:0000256" key="4">
    <source>
        <dbReference type="ARBA" id="ARBA00022771"/>
    </source>
</evidence>
<evidence type="ECO:0000313" key="11">
    <source>
        <dbReference type="EMBL" id="KAF9472214.1"/>
    </source>
</evidence>
<protein>
    <recommendedName>
        <fullName evidence="10">C2H2-type domain-containing protein</fullName>
    </recommendedName>
</protein>
<proteinExistence type="predicted"/>
<dbReference type="InterPro" id="IPR022755">
    <property type="entry name" value="Znf_C2H2_jaz"/>
</dbReference>
<comment type="subcellular location">
    <subcellularLocation>
        <location evidence="1">Nucleus</location>
    </subcellularLocation>
</comment>
<keyword evidence="8" id="KW-0539">Nucleus</keyword>
<dbReference type="InterPro" id="IPR013087">
    <property type="entry name" value="Znf_C2H2_type"/>
</dbReference>
<evidence type="ECO:0000256" key="8">
    <source>
        <dbReference type="ARBA" id="ARBA00023242"/>
    </source>
</evidence>